<evidence type="ECO:0000313" key="1">
    <source>
        <dbReference type="EMBL" id="SVC40632.1"/>
    </source>
</evidence>
<organism evidence="1">
    <name type="scientific">marine metagenome</name>
    <dbReference type="NCBI Taxonomy" id="408172"/>
    <lineage>
        <taxon>unclassified sequences</taxon>
        <taxon>metagenomes</taxon>
        <taxon>ecological metagenomes</taxon>
    </lineage>
</organism>
<dbReference type="EMBL" id="UINC01089488">
    <property type="protein sequence ID" value="SVC40632.1"/>
    <property type="molecule type" value="Genomic_DNA"/>
</dbReference>
<accession>A0A382LZW7</accession>
<dbReference type="InterPro" id="IPR016477">
    <property type="entry name" value="Fructo-/Ketosamine-3-kinase"/>
</dbReference>
<dbReference type="Pfam" id="PF03881">
    <property type="entry name" value="Fructosamin_kin"/>
    <property type="match status" value="1"/>
</dbReference>
<dbReference type="Gene3D" id="3.90.1200.10">
    <property type="match status" value="1"/>
</dbReference>
<dbReference type="PANTHER" id="PTHR12149">
    <property type="entry name" value="FRUCTOSAMINE 3 KINASE-RELATED PROTEIN"/>
    <property type="match status" value="1"/>
</dbReference>
<dbReference type="Gene3D" id="3.30.200.20">
    <property type="entry name" value="Phosphorylase Kinase, domain 1"/>
    <property type="match status" value="1"/>
</dbReference>
<dbReference type="AlphaFoldDB" id="A0A382LZW7"/>
<feature type="non-terminal residue" evidence="1">
    <location>
        <position position="166"/>
    </location>
</feature>
<proteinExistence type="predicted"/>
<dbReference type="PANTHER" id="PTHR12149:SF8">
    <property type="entry name" value="PROTEIN-RIBULOSAMINE 3-KINASE"/>
    <property type="match status" value="1"/>
</dbReference>
<evidence type="ECO:0008006" key="2">
    <source>
        <dbReference type="Google" id="ProtNLM"/>
    </source>
</evidence>
<reference evidence="1" key="1">
    <citation type="submission" date="2018-05" db="EMBL/GenBank/DDBJ databases">
        <authorList>
            <person name="Lanie J.A."/>
            <person name="Ng W.-L."/>
            <person name="Kazmierczak K.M."/>
            <person name="Andrzejewski T.M."/>
            <person name="Davidsen T.M."/>
            <person name="Wayne K.J."/>
            <person name="Tettelin H."/>
            <person name="Glass J.I."/>
            <person name="Rusch D."/>
            <person name="Podicherti R."/>
            <person name="Tsui H.-C.T."/>
            <person name="Winkler M.E."/>
        </authorList>
    </citation>
    <scope>NUCLEOTIDE SEQUENCE</scope>
</reference>
<protein>
    <recommendedName>
        <fullName evidence="2">Aminoglycoside phosphotransferase domain-containing protein</fullName>
    </recommendedName>
</protein>
<gene>
    <name evidence="1" type="ORF">METZ01_LOCUS293486</name>
</gene>
<sequence length="166" mass="18577">MHCYAVPGGCIHTAIRLVTNLDEDFFLKWGPDTEGDGFAAEADGICALRAARALTVPELIGYSAPGHDPAWILMEYIPHGKPAVDYTVRLGEGLATLHRNRFESYGWKRDNLIGSLPQSNGVIDDWHEFWWQRRLEPQIASAHNRGLLSGRGAEWRLLEASLKNLL</sequence>
<dbReference type="SUPFAM" id="SSF56112">
    <property type="entry name" value="Protein kinase-like (PK-like)"/>
    <property type="match status" value="1"/>
</dbReference>
<dbReference type="InterPro" id="IPR011009">
    <property type="entry name" value="Kinase-like_dom_sf"/>
</dbReference>
<name>A0A382LZW7_9ZZZZ</name>